<keyword evidence="7" id="KW-0479">Metal-binding</keyword>
<comment type="cofactor">
    <cofactor evidence="1">
        <name>Zn(2+)</name>
        <dbReference type="ChEBI" id="CHEBI:29105"/>
    </cofactor>
</comment>
<dbReference type="FunFam" id="3.40.630.10:FF:000084">
    <property type="entry name" value="Carboxypeptidase B2"/>
    <property type="match status" value="2"/>
</dbReference>
<evidence type="ECO:0000256" key="9">
    <source>
        <dbReference type="ARBA" id="ARBA00022801"/>
    </source>
</evidence>
<evidence type="ECO:0000256" key="13">
    <source>
        <dbReference type="ARBA" id="ARBA00057299"/>
    </source>
</evidence>
<dbReference type="GO" id="GO:0004181">
    <property type="term" value="F:metallocarboxypeptidase activity"/>
    <property type="evidence" value="ECO:0007669"/>
    <property type="project" value="InterPro"/>
</dbReference>
<comment type="similarity">
    <text evidence="3 14">Belongs to the peptidase M14 family.</text>
</comment>
<evidence type="ECO:0000256" key="6">
    <source>
        <dbReference type="ARBA" id="ARBA00022670"/>
    </source>
</evidence>
<feature type="active site" description="Proton donor/acceptor" evidence="14">
    <location>
        <position position="529"/>
    </location>
</feature>
<dbReference type="PANTHER" id="PTHR11705:SF140">
    <property type="entry name" value="FI02848P-RELATED"/>
    <property type="match status" value="1"/>
</dbReference>
<dbReference type="SMART" id="SM00631">
    <property type="entry name" value="Zn_pept"/>
    <property type="match status" value="3"/>
</dbReference>
<evidence type="ECO:0000256" key="11">
    <source>
        <dbReference type="ARBA" id="ARBA00023049"/>
    </source>
</evidence>
<dbReference type="PROSITE" id="PS52035">
    <property type="entry name" value="PEPTIDASE_M14"/>
    <property type="match status" value="2"/>
</dbReference>
<comment type="subcellular location">
    <subcellularLocation>
        <location evidence="2">Secreted</location>
    </subcellularLocation>
</comment>
<dbReference type="EMBL" id="OE843953">
    <property type="protein sequence ID" value="CAD7604346.1"/>
    <property type="molecule type" value="Genomic_DNA"/>
</dbReference>
<dbReference type="Gene3D" id="3.30.70.340">
    <property type="entry name" value="Metallocarboxypeptidase-like"/>
    <property type="match status" value="1"/>
</dbReference>
<dbReference type="GO" id="GO:0006508">
    <property type="term" value="P:proteolysis"/>
    <property type="evidence" value="ECO:0007669"/>
    <property type="project" value="UniProtKB-KW"/>
</dbReference>
<evidence type="ECO:0000256" key="5">
    <source>
        <dbReference type="ARBA" id="ARBA00022645"/>
    </source>
</evidence>
<keyword evidence="11" id="KW-0482">Metalloprotease</keyword>
<dbReference type="InterPro" id="IPR003146">
    <property type="entry name" value="M14A_act_pep"/>
</dbReference>
<dbReference type="InterPro" id="IPR057246">
    <property type="entry name" value="CARBOXYPEPT_ZN_1"/>
</dbReference>
<accession>A0A7R9PQD4</accession>
<keyword evidence="10" id="KW-0862">Zinc</keyword>
<dbReference type="InterPro" id="IPR000834">
    <property type="entry name" value="Peptidase_M14"/>
</dbReference>
<reference evidence="17" key="1">
    <citation type="submission" date="2020-11" db="EMBL/GenBank/DDBJ databases">
        <authorList>
            <person name="Tran Van P."/>
        </authorList>
    </citation>
    <scope>NUCLEOTIDE SEQUENCE</scope>
</reference>
<proteinExistence type="inferred from homology"/>
<evidence type="ECO:0000256" key="4">
    <source>
        <dbReference type="ARBA" id="ARBA00022525"/>
    </source>
</evidence>
<dbReference type="GO" id="GO:0008270">
    <property type="term" value="F:zinc ion binding"/>
    <property type="evidence" value="ECO:0007669"/>
    <property type="project" value="InterPro"/>
</dbReference>
<evidence type="ECO:0000256" key="14">
    <source>
        <dbReference type="PROSITE-ProRule" id="PRU01379"/>
    </source>
</evidence>
<evidence type="ECO:0000313" key="17">
    <source>
        <dbReference type="EMBL" id="CAD7604346.1"/>
    </source>
</evidence>
<dbReference type="PRINTS" id="PR00765">
    <property type="entry name" value="CRBOXYPTASEA"/>
</dbReference>
<dbReference type="Pfam" id="PF02244">
    <property type="entry name" value="Propep_M14"/>
    <property type="match status" value="1"/>
</dbReference>
<dbReference type="SUPFAM" id="SSF54897">
    <property type="entry name" value="Protease propeptides/inhibitors"/>
    <property type="match status" value="1"/>
</dbReference>
<feature type="domain" description="Peptidase M14" evidence="16">
    <location>
        <begin position="551"/>
        <end position="837"/>
    </location>
</feature>
<keyword evidence="9" id="KW-0378">Hydrolase</keyword>
<keyword evidence="4" id="KW-0964">Secreted</keyword>
<dbReference type="InterPro" id="IPR036990">
    <property type="entry name" value="M14A-like_propep"/>
</dbReference>
<feature type="active site" description="Proton donor/acceptor" evidence="14">
    <location>
        <position position="803"/>
    </location>
</feature>
<keyword evidence="12" id="KW-1015">Disulfide bond</keyword>
<organism evidence="17">
    <name type="scientific">Timema genevievae</name>
    <name type="common">Walking stick</name>
    <dbReference type="NCBI Taxonomy" id="629358"/>
    <lineage>
        <taxon>Eukaryota</taxon>
        <taxon>Metazoa</taxon>
        <taxon>Ecdysozoa</taxon>
        <taxon>Arthropoda</taxon>
        <taxon>Hexapoda</taxon>
        <taxon>Insecta</taxon>
        <taxon>Pterygota</taxon>
        <taxon>Neoptera</taxon>
        <taxon>Polyneoptera</taxon>
        <taxon>Phasmatodea</taxon>
        <taxon>Timematodea</taxon>
        <taxon>Timematoidea</taxon>
        <taxon>Timematidae</taxon>
        <taxon>Timema</taxon>
    </lineage>
</organism>
<dbReference type="AlphaFoldDB" id="A0A7R9PQD4"/>
<feature type="signal peptide" evidence="15">
    <location>
        <begin position="1"/>
        <end position="17"/>
    </location>
</feature>
<dbReference type="SUPFAM" id="SSF53187">
    <property type="entry name" value="Zn-dependent exopeptidases"/>
    <property type="match status" value="3"/>
</dbReference>
<evidence type="ECO:0000256" key="3">
    <source>
        <dbReference type="ARBA" id="ARBA00005988"/>
    </source>
</evidence>
<dbReference type="Gene3D" id="3.40.630.10">
    <property type="entry name" value="Zn peptidases"/>
    <property type="match status" value="6"/>
</dbReference>
<dbReference type="CDD" id="cd03860">
    <property type="entry name" value="M14_CP_A-B_like"/>
    <property type="match status" value="1"/>
</dbReference>
<gene>
    <name evidence="17" type="ORF">TGEB3V08_LOCUS9114</name>
</gene>
<keyword evidence="6" id="KW-0645">Protease</keyword>
<sequence length="842" mass="92993">MDRLVVVLCSFLACVSASSNFTAYDGHKVYKVFPTYSQAGLLKTFHDLEGYDFWGSYHNVSTGIQEFDLMVTPEQQEYFVKFLKEKNIEYSTIVEDLETVFQAERVQQNSKKASSRISFNSYLRYDQIRTYLLQLVTNYPSLVTVENIGFTYEGRPIVIAKISSGGQGSRPVIAIEAGIHAREWIAPATAVYIINQLVENSENYDLISNVDWHIVPVTNPDGYEFSHTSNRLWRKTRSRPSTSTCIGTDPNRNFGHHWMLTGASSNPCDETYGGTHAFSESETTAYHNYILGNKDRIKLYIATHSYGNVNAAAGGSDDWVKAVGGVNYSYTIELPGGGSTGFDLPASQIARTVSTFFPAVRIQTYLLQLVTNYPSLVTVENIGFTYEGRPIVIAKISSGGQGSRPVIAIEAGIHAREWIAPATAVYIINQLVENSENYDLIRNVDWHIVPVTNPDAVGASSNPCSETYGGTHALSEPETSAYHNYILGNKDRIKLYIATHSYGNVNATSGSSVDWVKAVAGVSYGYTVELPGGGNSGFDLPASQILSTVSTYFNAVRIQTYLLQLVTNYPSLLTVENIGFTYEGRPIVIAKISSGGQGSRPVIAIEAGIHAREWIAPATAVYIIQQLVENSENYDLISNVDWHIVPVTNPDGYEFSHTSTRLWRKTRSRLSSSICIGTDPNRNFDFYWMEGGASSNPCSDTYAGSHGFSEPETTAYHNYILENKDRIKLYLATHSYGNYFLYPWGYTEELPEDWRDLDNLARSANEAQVAAGAPSYTIGNIAAGGSDDWVKGVGGVKYSYTVELPGGGIWGFDLPASRILSTVSSYFPAIRVFGNYIKDNYA</sequence>
<protein>
    <recommendedName>
        <fullName evidence="16">Peptidase M14 domain-containing protein</fullName>
    </recommendedName>
</protein>
<evidence type="ECO:0000259" key="16">
    <source>
        <dbReference type="PROSITE" id="PS52035"/>
    </source>
</evidence>
<evidence type="ECO:0000256" key="15">
    <source>
        <dbReference type="SAM" id="SignalP"/>
    </source>
</evidence>
<evidence type="ECO:0000256" key="12">
    <source>
        <dbReference type="ARBA" id="ARBA00023157"/>
    </source>
</evidence>
<dbReference type="PROSITE" id="PS00132">
    <property type="entry name" value="CARBOXYPEPT_ZN_1"/>
    <property type="match status" value="3"/>
</dbReference>
<dbReference type="GO" id="GO:0005615">
    <property type="term" value="C:extracellular space"/>
    <property type="evidence" value="ECO:0007669"/>
    <property type="project" value="TreeGrafter"/>
</dbReference>
<dbReference type="Pfam" id="PF00246">
    <property type="entry name" value="Peptidase_M14"/>
    <property type="match status" value="6"/>
</dbReference>
<name>A0A7R9PQD4_TIMGE</name>
<dbReference type="FunFam" id="3.40.630.10:FF:000040">
    <property type="entry name" value="zinc carboxypeptidase"/>
    <property type="match status" value="1"/>
</dbReference>
<comment type="function">
    <text evidence="13">Involved in the digestion of the blood meal.</text>
</comment>
<keyword evidence="5" id="KW-0121">Carboxypeptidase</keyword>
<evidence type="ECO:0000256" key="8">
    <source>
        <dbReference type="ARBA" id="ARBA00022729"/>
    </source>
</evidence>
<evidence type="ECO:0000256" key="10">
    <source>
        <dbReference type="ARBA" id="ARBA00022833"/>
    </source>
</evidence>
<dbReference type="PANTHER" id="PTHR11705">
    <property type="entry name" value="PROTEASE FAMILY M14 CARBOXYPEPTIDASE A,B"/>
    <property type="match status" value="1"/>
</dbReference>
<evidence type="ECO:0000256" key="2">
    <source>
        <dbReference type="ARBA" id="ARBA00004613"/>
    </source>
</evidence>
<feature type="domain" description="Peptidase M14" evidence="16">
    <location>
        <begin position="121"/>
        <end position="556"/>
    </location>
</feature>
<evidence type="ECO:0000256" key="7">
    <source>
        <dbReference type="ARBA" id="ARBA00022723"/>
    </source>
</evidence>
<keyword evidence="8 15" id="KW-0732">Signal</keyword>
<evidence type="ECO:0000256" key="1">
    <source>
        <dbReference type="ARBA" id="ARBA00001947"/>
    </source>
</evidence>
<feature type="chain" id="PRO_5031562743" description="Peptidase M14 domain-containing protein" evidence="15">
    <location>
        <begin position="18"/>
        <end position="842"/>
    </location>
</feature>